<feature type="chain" id="PRO_5015987669" evidence="1">
    <location>
        <begin position="39"/>
        <end position="168"/>
    </location>
</feature>
<dbReference type="RefSeq" id="WP_094892406.1">
    <property type="nucleotide sequence ID" value="NZ_CP029426.2"/>
</dbReference>
<dbReference type="Gene3D" id="2.60.120.10">
    <property type="entry name" value="Jelly Rolls"/>
    <property type="match status" value="1"/>
</dbReference>
<feature type="signal peptide" evidence="1">
    <location>
        <begin position="1"/>
        <end position="38"/>
    </location>
</feature>
<dbReference type="EMBL" id="CP029426">
    <property type="protein sequence ID" value="AWM04564.1"/>
    <property type="molecule type" value="Genomic_DNA"/>
</dbReference>
<proteinExistence type="predicted"/>
<dbReference type="InterPro" id="IPR013096">
    <property type="entry name" value="Cupin_2"/>
</dbReference>
<evidence type="ECO:0000256" key="1">
    <source>
        <dbReference type="SAM" id="SignalP"/>
    </source>
</evidence>
<gene>
    <name evidence="3" type="ORF">CIT40_08355</name>
</gene>
<dbReference type="AlphaFoldDB" id="A0A2U8Q3C1"/>
<reference evidence="3 4" key="2">
    <citation type="journal article" date="2019" name="Int. J. Syst. Evol. Microbiol.">
        <title>Description and complete genome sequence of Bradyrhizobium amphicarpaeae sp. nov., harbouring photosystem and nitrogen-fixation genes.</title>
        <authorList>
            <person name="Bromfield E.S.P."/>
            <person name="Cloutier S."/>
            <person name="Nguyen H.D.T."/>
        </authorList>
    </citation>
    <scope>NUCLEOTIDE SEQUENCE [LARGE SCALE GENOMIC DNA]</scope>
    <source>
        <strain evidence="3 4">39S1MB</strain>
    </source>
</reference>
<evidence type="ECO:0000259" key="2">
    <source>
        <dbReference type="Pfam" id="PF07883"/>
    </source>
</evidence>
<reference evidence="3 4" key="1">
    <citation type="journal article" date="2017" name="Syst. Appl. Microbiol.">
        <title>Soybeans inoculated with root zone soils of Canadian native legumes harbour diverse and novel Bradyrhizobium spp. that possess agricultural potential.</title>
        <authorList>
            <person name="Bromfield E.S.P."/>
            <person name="Cloutier S."/>
            <person name="Tambong J.T."/>
            <person name="Tran Thi T.V."/>
        </authorList>
    </citation>
    <scope>NUCLEOTIDE SEQUENCE [LARGE SCALE GENOMIC DNA]</scope>
    <source>
        <strain evidence="3 4">39S1MB</strain>
    </source>
</reference>
<name>A0A2U8Q3C1_9BRAD</name>
<dbReference type="InterPro" id="IPR011051">
    <property type="entry name" value="RmlC_Cupin_sf"/>
</dbReference>
<dbReference type="Proteomes" id="UP000215884">
    <property type="component" value="Chromosome"/>
</dbReference>
<evidence type="ECO:0000313" key="3">
    <source>
        <dbReference type="EMBL" id="AWM04564.1"/>
    </source>
</evidence>
<dbReference type="InterPro" id="IPR014710">
    <property type="entry name" value="RmlC-like_jellyroll"/>
</dbReference>
<dbReference type="OrthoDB" id="8561853at2"/>
<dbReference type="Pfam" id="PF07883">
    <property type="entry name" value="Cupin_2"/>
    <property type="match status" value="1"/>
</dbReference>
<sequence>MSKGNSRSHFKSHASSRLIWPSLALAGALALSAQPAAAGECPAGKIKPNAQQMVDYKPVGVTDVTLGAIDLSKQPAHIEGRELRFRKLTIEPGGIVPWHSHDDRPALIFVQQGEIVEYASNCVDPIVHKAGDIRAEVHGTAHWWKNLGKDTVILYVGDVRRDPNDHHM</sequence>
<protein>
    <submittedName>
        <fullName evidence="3">Cupin domain-containing protein</fullName>
    </submittedName>
</protein>
<organism evidence="3 4">
    <name type="scientific">Bradyrhizobium amphicarpaeae</name>
    <dbReference type="NCBI Taxonomy" id="1404768"/>
    <lineage>
        <taxon>Bacteria</taxon>
        <taxon>Pseudomonadati</taxon>
        <taxon>Pseudomonadota</taxon>
        <taxon>Alphaproteobacteria</taxon>
        <taxon>Hyphomicrobiales</taxon>
        <taxon>Nitrobacteraceae</taxon>
        <taxon>Bradyrhizobium</taxon>
    </lineage>
</organism>
<accession>A0A2U8Q3C1</accession>
<evidence type="ECO:0000313" key="4">
    <source>
        <dbReference type="Proteomes" id="UP000215884"/>
    </source>
</evidence>
<keyword evidence="4" id="KW-1185">Reference proteome</keyword>
<feature type="domain" description="Cupin type-2" evidence="2">
    <location>
        <begin position="88"/>
        <end position="155"/>
    </location>
</feature>
<dbReference type="SUPFAM" id="SSF51182">
    <property type="entry name" value="RmlC-like cupins"/>
    <property type="match status" value="1"/>
</dbReference>
<keyword evidence="1" id="KW-0732">Signal</keyword>
<dbReference type="KEGG" id="brq:CIT40_08355"/>